<dbReference type="Pfam" id="PF12796">
    <property type="entry name" value="Ank_2"/>
    <property type="match status" value="1"/>
</dbReference>
<gene>
    <name evidence="4" type="ORF">HCR76_15045</name>
</gene>
<dbReference type="PANTHER" id="PTHR24171:SF9">
    <property type="entry name" value="ANKYRIN REPEAT DOMAIN-CONTAINING PROTEIN 39"/>
    <property type="match status" value="1"/>
</dbReference>
<evidence type="ECO:0000313" key="4">
    <source>
        <dbReference type="EMBL" id="QPZ38087.1"/>
    </source>
</evidence>
<dbReference type="InterPro" id="IPR036770">
    <property type="entry name" value="Ankyrin_rpt-contain_sf"/>
</dbReference>
<evidence type="ECO:0000256" key="1">
    <source>
        <dbReference type="ARBA" id="ARBA00022737"/>
    </source>
</evidence>
<organism evidence="4 5">
    <name type="scientific">Paramicrobacterium chengjingii</name>
    <dbReference type="NCBI Taxonomy" id="2769067"/>
    <lineage>
        <taxon>Bacteria</taxon>
        <taxon>Bacillati</taxon>
        <taxon>Actinomycetota</taxon>
        <taxon>Actinomycetes</taxon>
        <taxon>Micrococcales</taxon>
        <taxon>Microbacteriaceae</taxon>
        <taxon>Paramicrobacterium</taxon>
    </lineage>
</organism>
<keyword evidence="1" id="KW-0677">Repeat</keyword>
<dbReference type="PROSITE" id="PS50297">
    <property type="entry name" value="ANK_REP_REGION"/>
    <property type="match status" value="2"/>
</dbReference>
<dbReference type="PROSITE" id="PS50088">
    <property type="entry name" value="ANK_REPEAT"/>
    <property type="match status" value="2"/>
</dbReference>
<keyword evidence="5" id="KW-1185">Reference proteome</keyword>
<dbReference type="SMART" id="SM00248">
    <property type="entry name" value="ANK"/>
    <property type="match status" value="5"/>
</dbReference>
<sequence>MNAAKGDHPIHDTLSALFSAAGSGDIDSIRSLLSAGVDIDARNRRRETPVLRAAKEGQLHAVRYFIEAGADIDLQDETCLNPFLTGCISNNLGLVRLTVEAGADLNRLTRFGGNGLTPAAEKGHVDVVEYLLESTDINVNLTNTLGWTALIEAIILGDGGPTYQEVVHLLLGHGADPGLTDEWGVTPRELAERRGLTEVVDLIDAAALALEQ</sequence>
<dbReference type="SUPFAM" id="SSF48403">
    <property type="entry name" value="Ankyrin repeat"/>
    <property type="match status" value="1"/>
</dbReference>
<name>A0ABX6YIC2_9MICO</name>
<dbReference type="Proteomes" id="UP000662814">
    <property type="component" value="Chromosome"/>
</dbReference>
<feature type="repeat" description="ANK" evidence="3">
    <location>
        <begin position="45"/>
        <end position="77"/>
    </location>
</feature>
<reference evidence="4 5" key="1">
    <citation type="submission" date="2020-12" db="EMBL/GenBank/DDBJ databases">
        <title>Microbacterium sp. HY060.</title>
        <authorList>
            <person name="Zhou J."/>
        </authorList>
    </citation>
    <scope>NUCLEOTIDE SEQUENCE [LARGE SCALE GENOMIC DNA]</scope>
    <source>
        <strain evidence="4 5">HY60</strain>
    </source>
</reference>
<dbReference type="EMBL" id="CP061169">
    <property type="protein sequence ID" value="QPZ38087.1"/>
    <property type="molecule type" value="Genomic_DNA"/>
</dbReference>
<dbReference type="Gene3D" id="1.25.40.20">
    <property type="entry name" value="Ankyrin repeat-containing domain"/>
    <property type="match status" value="1"/>
</dbReference>
<protein>
    <submittedName>
        <fullName evidence="4">Ankyrin repeat domain-containing protein</fullName>
    </submittedName>
</protein>
<evidence type="ECO:0000256" key="2">
    <source>
        <dbReference type="ARBA" id="ARBA00023043"/>
    </source>
</evidence>
<accession>A0ABX6YIC2</accession>
<feature type="repeat" description="ANK" evidence="3">
    <location>
        <begin position="12"/>
        <end position="44"/>
    </location>
</feature>
<dbReference type="RefSeq" id="WP_166987503.1">
    <property type="nucleotide sequence ID" value="NZ_CP061169.1"/>
</dbReference>
<dbReference type="InterPro" id="IPR002110">
    <property type="entry name" value="Ankyrin_rpt"/>
</dbReference>
<evidence type="ECO:0000256" key="3">
    <source>
        <dbReference type="PROSITE-ProRule" id="PRU00023"/>
    </source>
</evidence>
<evidence type="ECO:0000313" key="5">
    <source>
        <dbReference type="Proteomes" id="UP000662814"/>
    </source>
</evidence>
<dbReference type="PANTHER" id="PTHR24171">
    <property type="entry name" value="ANKYRIN REPEAT DOMAIN-CONTAINING PROTEIN 39-RELATED"/>
    <property type="match status" value="1"/>
</dbReference>
<proteinExistence type="predicted"/>
<dbReference type="Pfam" id="PF13637">
    <property type="entry name" value="Ank_4"/>
    <property type="match status" value="1"/>
</dbReference>
<keyword evidence="2 3" id="KW-0040">ANK repeat</keyword>